<dbReference type="GO" id="GO:0032259">
    <property type="term" value="P:methylation"/>
    <property type="evidence" value="ECO:0007669"/>
    <property type="project" value="UniProtKB-KW"/>
</dbReference>
<keyword evidence="4 5" id="KW-0949">S-adenosyl-L-methionine</keyword>
<evidence type="ECO:0000256" key="3">
    <source>
        <dbReference type="ARBA" id="ARBA00022679"/>
    </source>
</evidence>
<dbReference type="EMBL" id="BAAAZI010000006">
    <property type="protein sequence ID" value="GAA4136344.1"/>
    <property type="molecule type" value="Genomic_DNA"/>
</dbReference>
<comment type="function">
    <text evidence="5">Methyltransferase required for the conversion of demethylmenaquinol (DMKH2) to menaquinol (MKH2).</text>
</comment>
<dbReference type="InterPro" id="IPR004033">
    <property type="entry name" value="UbiE/COQ5_MeTrFase"/>
</dbReference>
<dbReference type="CDD" id="cd02440">
    <property type="entry name" value="AdoMet_MTases"/>
    <property type="match status" value="1"/>
</dbReference>
<dbReference type="PROSITE" id="PS51608">
    <property type="entry name" value="SAM_MT_UBIE"/>
    <property type="match status" value="1"/>
</dbReference>
<feature type="binding site" evidence="5">
    <location>
        <begin position="118"/>
        <end position="119"/>
    </location>
    <ligand>
        <name>S-adenosyl-L-methionine</name>
        <dbReference type="ChEBI" id="CHEBI:59789"/>
    </ligand>
</feature>
<proteinExistence type="inferred from homology"/>
<dbReference type="Gene3D" id="3.40.50.150">
    <property type="entry name" value="Vaccinia Virus protein VP39"/>
    <property type="match status" value="1"/>
</dbReference>
<evidence type="ECO:0000256" key="4">
    <source>
        <dbReference type="ARBA" id="ARBA00022691"/>
    </source>
</evidence>
<feature type="binding site" evidence="5">
    <location>
        <position position="70"/>
    </location>
    <ligand>
        <name>S-adenosyl-L-methionine</name>
        <dbReference type="ChEBI" id="CHEBI:59789"/>
    </ligand>
</feature>
<dbReference type="PROSITE" id="PS01184">
    <property type="entry name" value="UBIE_2"/>
    <property type="match status" value="1"/>
</dbReference>
<keyword evidence="7" id="KW-1185">Reference proteome</keyword>
<sequence>MSNDASTVKPYNPEGGKKEQVADMFNNISKTYDLLNRFMTMGIDTIWRKKAIKSLKSIHPQMILDVATGTGDFALDAIRILNPKKIIGVDISQGMLDVAKEKIKKKGLEHQFEVCLGDSEKLPFEDETFDAVTVAFGVRNFENLEQGLSDIRRVLKPGGKAIILELSNPTAFPIKQLFQFYFHKVTPAMGKLISKDNRAYEYLPESVAKFPDGERFAAICKTVGFQSCKVRPQTFGFSTIYECQK</sequence>
<name>A0ABP7YHQ6_9SPHI</name>
<evidence type="ECO:0000313" key="6">
    <source>
        <dbReference type="EMBL" id="GAA4136344.1"/>
    </source>
</evidence>
<comment type="pathway">
    <text evidence="5">Quinol/quinone metabolism; menaquinone biosynthesis; menaquinol from 1,4-dihydroxy-2-naphthoate: step 2/2.</text>
</comment>
<reference evidence="7" key="1">
    <citation type="journal article" date="2019" name="Int. J. Syst. Evol. Microbiol.">
        <title>The Global Catalogue of Microorganisms (GCM) 10K type strain sequencing project: providing services to taxonomists for standard genome sequencing and annotation.</title>
        <authorList>
            <consortium name="The Broad Institute Genomics Platform"/>
            <consortium name="The Broad Institute Genome Sequencing Center for Infectious Disease"/>
            <person name="Wu L."/>
            <person name="Ma J."/>
        </authorList>
    </citation>
    <scope>NUCLEOTIDE SEQUENCE [LARGE SCALE GENOMIC DNA]</scope>
    <source>
        <strain evidence="7">JCM 16704</strain>
    </source>
</reference>
<comment type="caution">
    <text evidence="5">Lacks conserved residue(s) required for the propagation of feature annotation.</text>
</comment>
<dbReference type="RefSeq" id="WP_344673640.1">
    <property type="nucleotide sequence ID" value="NZ_BAAAZI010000006.1"/>
</dbReference>
<dbReference type="NCBIfam" id="NF001244">
    <property type="entry name" value="PRK00216.1-5"/>
    <property type="match status" value="1"/>
</dbReference>
<gene>
    <name evidence="6" type="primary">ubiE</name>
    <name evidence="5" type="synonym">menG</name>
    <name evidence="6" type="ORF">GCM10022216_11270</name>
</gene>
<dbReference type="GO" id="GO:0008168">
    <property type="term" value="F:methyltransferase activity"/>
    <property type="evidence" value="ECO:0007669"/>
    <property type="project" value="UniProtKB-KW"/>
</dbReference>
<protein>
    <recommendedName>
        <fullName evidence="5">Demethylmenaquinone methyltransferase</fullName>
        <ecNumber evidence="5">2.1.1.163</ecNumber>
    </recommendedName>
</protein>
<comment type="caution">
    <text evidence="6">The sequence shown here is derived from an EMBL/GenBank/DDBJ whole genome shotgun (WGS) entry which is preliminary data.</text>
</comment>
<keyword evidence="3 5" id="KW-0808">Transferase</keyword>
<evidence type="ECO:0000256" key="1">
    <source>
        <dbReference type="ARBA" id="ARBA00022428"/>
    </source>
</evidence>
<dbReference type="EC" id="2.1.1.163" evidence="5"/>
<dbReference type="NCBIfam" id="TIGR01934">
    <property type="entry name" value="MenG_MenH_UbiE"/>
    <property type="match status" value="1"/>
</dbReference>
<dbReference type="PANTHER" id="PTHR43591:SF24">
    <property type="entry name" value="2-METHOXY-6-POLYPRENYL-1,4-BENZOQUINOL METHYLASE, MITOCHONDRIAL"/>
    <property type="match status" value="1"/>
</dbReference>
<keyword evidence="1 5" id="KW-0474">Menaquinone biosynthesis</keyword>
<evidence type="ECO:0000313" key="7">
    <source>
        <dbReference type="Proteomes" id="UP001500101"/>
    </source>
</evidence>
<evidence type="ECO:0000256" key="2">
    <source>
        <dbReference type="ARBA" id="ARBA00022603"/>
    </source>
</evidence>
<dbReference type="InterPro" id="IPR023576">
    <property type="entry name" value="UbiE/COQ5_MeTrFase_CS"/>
</dbReference>
<dbReference type="Proteomes" id="UP001500101">
    <property type="component" value="Unassembled WGS sequence"/>
</dbReference>
<dbReference type="PANTHER" id="PTHR43591">
    <property type="entry name" value="METHYLTRANSFERASE"/>
    <property type="match status" value="1"/>
</dbReference>
<accession>A0ABP7YHQ6</accession>
<organism evidence="6 7">
    <name type="scientific">Sphingobacterium kyonggiense</name>
    <dbReference type="NCBI Taxonomy" id="714075"/>
    <lineage>
        <taxon>Bacteria</taxon>
        <taxon>Pseudomonadati</taxon>
        <taxon>Bacteroidota</taxon>
        <taxon>Sphingobacteriia</taxon>
        <taxon>Sphingobacteriales</taxon>
        <taxon>Sphingobacteriaceae</taxon>
        <taxon>Sphingobacterium</taxon>
    </lineage>
</organism>
<dbReference type="Pfam" id="PF01209">
    <property type="entry name" value="Ubie_methyltran"/>
    <property type="match status" value="1"/>
</dbReference>
<dbReference type="HAMAP" id="MF_01813">
    <property type="entry name" value="MenG_UbiE_methyltr"/>
    <property type="match status" value="1"/>
</dbReference>
<dbReference type="SUPFAM" id="SSF53335">
    <property type="entry name" value="S-adenosyl-L-methionine-dependent methyltransferases"/>
    <property type="match status" value="1"/>
</dbReference>
<comment type="catalytic activity">
    <reaction evidence="5">
        <text>a 2-demethylmenaquinol + S-adenosyl-L-methionine = a menaquinol + S-adenosyl-L-homocysteine + H(+)</text>
        <dbReference type="Rhea" id="RHEA:42640"/>
        <dbReference type="Rhea" id="RHEA-COMP:9539"/>
        <dbReference type="Rhea" id="RHEA-COMP:9563"/>
        <dbReference type="ChEBI" id="CHEBI:15378"/>
        <dbReference type="ChEBI" id="CHEBI:18151"/>
        <dbReference type="ChEBI" id="CHEBI:55437"/>
        <dbReference type="ChEBI" id="CHEBI:57856"/>
        <dbReference type="ChEBI" id="CHEBI:59789"/>
        <dbReference type="EC" id="2.1.1.163"/>
    </reaction>
</comment>
<comment type="similarity">
    <text evidence="5">Belongs to the class I-like SAM-binding methyltransferase superfamily. MenG/UbiE family.</text>
</comment>
<keyword evidence="2 5" id="KW-0489">Methyltransferase</keyword>
<evidence type="ECO:0000256" key="5">
    <source>
        <dbReference type="HAMAP-Rule" id="MF_01813"/>
    </source>
</evidence>
<dbReference type="InterPro" id="IPR029063">
    <property type="entry name" value="SAM-dependent_MTases_sf"/>
</dbReference>
<feature type="binding site" evidence="5">
    <location>
        <position position="90"/>
    </location>
    <ligand>
        <name>S-adenosyl-L-methionine</name>
        <dbReference type="ChEBI" id="CHEBI:59789"/>
    </ligand>
</feature>